<keyword evidence="3" id="KW-0597">Phosphoprotein</keyword>
<keyword evidence="2" id="KW-0596">Phosphopantetheine</keyword>
<keyword evidence="4" id="KW-0436">Ligase</keyword>
<evidence type="ECO:0000256" key="7">
    <source>
        <dbReference type="ARBA" id="ARBA00078302"/>
    </source>
</evidence>
<dbReference type="InterPro" id="IPR020806">
    <property type="entry name" value="PKS_PP-bd"/>
</dbReference>
<dbReference type="SUPFAM" id="SSF56801">
    <property type="entry name" value="Acetyl-CoA synthetase-like"/>
    <property type="match status" value="3"/>
</dbReference>
<evidence type="ECO:0000256" key="6">
    <source>
        <dbReference type="ARBA" id="ARBA00067294"/>
    </source>
</evidence>
<evidence type="ECO:0000256" key="8">
    <source>
        <dbReference type="SAM" id="MobiDB-lite"/>
    </source>
</evidence>
<dbReference type="Gene3D" id="3.30.300.30">
    <property type="match status" value="3"/>
</dbReference>
<dbReference type="NCBIfam" id="NF003417">
    <property type="entry name" value="PRK04813.1"/>
    <property type="match status" value="3"/>
</dbReference>
<reference evidence="10 11" key="1">
    <citation type="submission" date="2013-03" db="EMBL/GenBank/DDBJ databases">
        <title>The Genome Sequence of Capronia coronata CBS 617.96.</title>
        <authorList>
            <consortium name="The Broad Institute Genomics Platform"/>
            <person name="Cuomo C."/>
            <person name="de Hoog S."/>
            <person name="Gorbushina A."/>
            <person name="Walker B."/>
            <person name="Young S.K."/>
            <person name="Zeng Q."/>
            <person name="Gargeya S."/>
            <person name="Fitzgerald M."/>
            <person name="Haas B."/>
            <person name="Abouelleil A."/>
            <person name="Allen A.W."/>
            <person name="Alvarado L."/>
            <person name="Arachchi H.M."/>
            <person name="Berlin A.M."/>
            <person name="Chapman S.B."/>
            <person name="Gainer-Dewar J."/>
            <person name="Goldberg J."/>
            <person name="Griggs A."/>
            <person name="Gujja S."/>
            <person name="Hansen M."/>
            <person name="Howarth C."/>
            <person name="Imamovic A."/>
            <person name="Ireland A."/>
            <person name="Larimer J."/>
            <person name="McCowan C."/>
            <person name="Murphy C."/>
            <person name="Pearson M."/>
            <person name="Poon T.W."/>
            <person name="Priest M."/>
            <person name="Roberts A."/>
            <person name="Saif S."/>
            <person name="Shea T."/>
            <person name="Sisk P."/>
            <person name="Sykes S."/>
            <person name="Wortman J."/>
            <person name="Nusbaum C."/>
            <person name="Birren B."/>
        </authorList>
    </citation>
    <scope>NUCLEOTIDE SEQUENCE [LARGE SCALE GENOMIC DNA]</scope>
    <source>
        <strain evidence="10 11">CBS 617.96</strain>
    </source>
</reference>
<dbReference type="InterPro" id="IPR020845">
    <property type="entry name" value="AMP-binding_CS"/>
</dbReference>
<dbReference type="InterPro" id="IPR042099">
    <property type="entry name" value="ANL_N_sf"/>
</dbReference>
<sequence>MASLANGRQAARDLSIVNQDRRTLPGPQLLHELVAVPDKDTLILDFLLADGERVELTYDRFHRLTDVLAGDISHALPSKQSGNHVVPVIIPQCPELYIAWVAVLKAGAAFCPVSHDVPPERLKFIVKDVEASFALTTSGTLRAVRQVLPEFKLMSLTLQDLHDRVVYLSDHGCIPSSLPDVHPSRPAYVMYTSGSTGMPKGVLVSHLSVTQSLLAHEEHIPPFRRFLQFASPTFDVSIFEIFFPFFRGVTLVGCDRERMLSDLPAIIRLLDADAAELTPTVAGTLLKSREAAPCLYTLLTIGEMLTPQVVSEFGGSKERPSMLYAMYGPTEAAIHCTVAPRLASDASVRSIGRPLQTATAFILEDSDHGKIAPIGESGELAIAGQLADGYLNRPDQNKLAFVDLPGHGPVYRTGDRARCRADGELEIMGRMTTGQVKLRGQRVELGEVEEVAAKTPGVQIAVANIIDDVLVLFCSAAQELRTHDVLNTCKSWLPPYMRPGEIVILPGAIPRLPSGKLDRKALERDFRNSRGSLRDDKFLDDTERNVARIVGDELGRRVDGSTSLWSLGMDSLRAIKVASRLRLDHDRISAAVVMDAENVAELSNWITNSMSAPESVHSGSNYEMSAEWVATESSIRTQPEFADLWTMWEKIVPCSSMQIAMLVETASNECLNFNDIQLQLAPEVSFDDFRRAFDLVAEQNEILRSGFVPTGQQGFPFAQVVWQHIPHGDLSVLRPLQLQTVDSQNDREVLIRLHHALYDGWSWDLVLDDLNAILCGKGIPHRAPFREYASYQNTLLDTDSANTMEYWRQLLADFVPSAFPTFCSTRPQSPSKDRLVVPLSMSYDQLSETAKALHCSRETILEAAWTVLMSSYVDSIDVAIGVVFAGRHVPFPDIESTIGPCLSTFPVRVDFDGLRTVRDLYSYIQRQRTRCLRNGNITLRDIHRAAALGAGKRIFDTLCVWQESNDSHNRNRSKVATGETHDALDYALVLEFEPRDGRIDLKLTFDTKHISDAHARLLAAQLDHITMEMLENVEMDLHHLWESSSKDILSLSNAQPEKFSKRFGLTTTISTLAKTDPARVAVDFIHAFDLDTGRIERSTLTYHDLFEKASTIASALQESFRIGVDDIVAFLAPKSVDLYIGILGAIISGAGYLYIDPRTPTERIRHITRESACRVILTAHESNVQLQDGSATFASIAELLQHHSIPTGRHWPDVRDDQLAYAVFTSGSTGVPKGVLITRNNLLSNIDDLSHLYPCSPEKDRLLQACSLAFDVSVFEIFWTWHMGMTLCSASNDVLFKDLERIINDLKITHLSMTPSVAALVHPDRVPHVKMLVTAGEPMNSRVFTDWADRGLFQGYGPSETTNICNVRPHVRKLDASNNVGPALPNTSIFVCRRQEISSTDRSDSRSAAPLTFKLVPKGGVGEIWIGGEQVGRGYIDAALTARSFLNHSEYGRLYRSGDIGRLLVDGSLMILGREDDQVKLRGQRIELGEINSSLINCEEVEDAVSVIIDEGKNARLVAFWTERQFERYQSSSKVTRALFQKLENLLPSYMVPDALVRLAQIPLTRQGKVDRRALGEAYHTLAQEDLQESSRNNASSDTADQLSQNETLVAQAISSVLGVPSEAIRRNSSFYALGLDSISAIHVAGSLRDHFPSVQVSMILQYPSIGQLVAALEARKGDRPKIQRRDNMDGLFDVKWKATVVATYARAGLLVDRFLPCTPLQEAMASSSLNSSSRGYQNTLRFEVYGDVYKLRDAWVHAMARHQLLRTGFVSTESADTPFAQVVLKRLELPWVDVGMHDISTPDLPFLMLPPWKLELSRRESNRYELRLEIHHCLYDAEAMSVLLTDIQSLYLGQEVQVPVPFDHYLSFMQSPQSDDTDEFWRERLVGLFPTRLTELVKVEDRTFMSKTAISERKATLSLSEFLKCVRRSSSTPLSLLQASWSRILSCIFDRQDVCFGNVFSGRNLPIDGVERIVAPCFNTLPLRVKLRFEQSNLDLSKDIQQVNLKMLPYQSSPLRRIQRHVSHDGKALFDTLLLFQQKELQLDKQIWTLLEESGDMPFPFILEISIHESADAITLKLHSQFANEGLLTRLLHCFDAALTHTTRFPQARALDHSPFIQMLPELKPKDETKVAAHSAPEVQTDGVEDASHELSGTERLVGDVLVQLKSDGSTGITKNTSIYRLGFDSIGAVQVAARLRKHGFNISRADILEAVTVEEIAAVCDSRNESTPSTQAFDLEAFDREYRRSICLTNKIDEERVQSIRPCTPTQSGILSQYLRSGCRMYFNRVELQLEDDVDYRKLKASWTTAQRLHEMLRTGFVETDDPRYPFAMVTYRANAVQLPWVDSVTKGDYTEAKPDYRGSQMRLPWHLHLSKGASPATLELSMLHALYDATSLDIMLKDVASIYRGIWPKEPVALSPIISGILALGNDEGSRRFWSELSADLCPTHFPDMRIYTRQDVRFHTASHRAKLSLAAAEKACALMGASLQAVCAGAWALLLSAYTAQDHVTFGIIMSGRDFDQEEQNMAAFPCINTVPFAIKVSQDLPELLGRSTRRCAGVMRHQHTPLSAIKRWAGVEGDLCDTVIVLQKYDTESGPKRPWSLTNDDATAEYAVSLEIIPTAHNHLDLQLTFQDSVIPQEQGRHILLAFDTLFTSILGFTSDVDSSRSVVPPKDKRLVTDVSYLHELVEVTARQKPQSTALEFVTSLDDANPMKRTWTYSELNSNGNRIAHLLLSKGAKVGELVAVCFDKCPEASFAILGVLKAGCGYVAIDPGAPKARKEFILRDSNCKIILTTTDKMLEFSSDADSALALDEGTWQQLPDDTPMLSKYLEARDTCYCLYTSGTTGTPKGCLISHDSAVQAMLSFQRIFQGRWNATSRWLQFASFHFDVSVLEQFWSWSVGICLTSAPRDLLFEDLAGFISALKITHLDLTPSLARLLTPKDVPSLCEGVFIVGGEQVRQDILDTWGDTHCLYNFYGPSEVTIGCTVHPQVPKNAKPTNIGQQWDNVGSFVLEPTSQKPVLRGAVGELCLSGPLVGKGYLNRPELTAEKFVTLAEYKTRVYRTGDLVRLLHDNSFDFLGRIDDQVKLRGQRLEIGEINHVALSAAPNLKDVVTMVIKHPTQQKDQLVTFFSTEQRAKNGKPSVVSSKETKELSRNIQQRCADRLPAYMVPTFFIGVSSIPLSVNNKVDHKALKAFFDWSAINPQQLTYGDVVQAETETPREVQEVIEVLSTYLQIPTSSVKPESRLFELGLDSVSAIGVARAFKRHGFNTSDVATILRHPVVRDLARALNQRTTSNHGQLVAAARDTINSFATTRLQAIMQSLGVVEKDIEHIAPCSPLQEGMISKVLRSEPDDVLYFTRFTFDTSSEVDLERLTKAWELTQQSVSILRTHFVPTADGVAQVVLRSGHKGVALVSPESEKKQSRAFTSSSFKAWVGSVRSLTKALPWKVKIFHSGERKYMVLDLFHGLYDGVSLPLLLDVVARYYDSPDEIVKVGLQFYETLPYGPLRPIPDGKDFWSSSLETLQPLRLPLDESGQGAATKHINLSQNMIIAGIQDICTQLDVTTSAYFQASFLYILQKMYKVRPMIGVVVSGRALNDINAEDVIGPMFNTIPFGIGHLKKDSAFVDLVRACHQFNVDVVPYQHTPLRKVAKYLGHATSTDLFDALFVFQKPRLELGQNHPWHEIPSQSPPDYPLNMEVEQQKDSFTVTLVAKTRYLDEENARLLLDMYCKIVQDGEMMQLKLAEDFCSGQPAPTDQEMHEDENTHSVNAMDGDSGDIKWTDTELAVRSQIAGLASMAEETIHLNRPTLFELGLDSIEAMKLSARLKNDGLKVPVSAIMRSPTVAGIARESKAAAERSTVANPDAEVSAHISDMQTTYRRILREQGIDLNDMEKILPVTPMQEGLLLESEKYLNTMVFELRPQIDVARLIEVWKRLSRQEPVLRTRFVPVETVELEAGFVQYVRKQNDVVQVFHDRTLTEMLQSMVEEAAGKDLRHQRTRVHILTDPSGKTFLVLAMPHALYDAWSMNLLHQQVAKLYHGSADNEGPSMAVPYEKHLQEIFNQAQSSTSKDFWDNLLSHIKSSLLKESLPPSQQSMPGFLLQTRSSRTLAETLKFCQQQGVTLQSLGLACWSVVLAHYLRRLDVCFGLVLSGRTTEGSDRLIFPTFNTVVFRPMIRDGSTIREALKKVHDASVRALEHQQYPLREALRAARVQGADAALFDTLFTFQKLPESEGDTTSLYDEIELAGTPTQPPYPVNIELEGQDNALVWTVAVQSGVTEKQAAEDLLQKLESVISSFMDAPEDPLLRKDNTEVSICGLPNIELTTQRPAVATTDGRTSPEEETNEEPEAWGPTEARIRDVLAEVSGLDKQRIKKTTGIFHLGLDSVSAIKVAGLLKKQDLRLPVSEMIKAQTVQRMAAIADNLKASSSRGVVPPTPKESHKIGHVYEAIKNRFAVPEHHVEDILPCTGGQAYMLDMWSASQGRLFYPTFWLRVTGTTVIALRTALDKVAEQIPLLRTTFVNLGDDGYEKTWQVVLRPGVARDYELPWSTRVEEHDDGILLTLRLHHALYDAVSFELIVSTIQTLCKDVAFPVQLNTSMHDFISRTNTDQEKIKGFWSSYLDSDHHFHSTLRAGFYGSSRFEKFNGRVLETAHLSEKIRHHGISLQSVFFAAYAHVYSALHQPPRSNAQDGDKPANGAVILGIYLANRSLDIEGLTELIAPTFNIVPLKVQVSAEMTLVDTALQIQRDLAEITKAEHCGVSMRDIHAWTGVKIDTFVNFLALPDNDSSDRSVEGIELPSEADNPNQQGPGTGDSSQQVKVTHAQLDPKDKSQLEHHVEAASPFLNGSKQQESTTEWRLPAIDIEAKVADGYLGIGVFAPQDMLDASQVDWIMEQMNSLLMSIPEA</sequence>
<feature type="region of interest" description="Disordered" evidence="8">
    <location>
        <begin position="4788"/>
        <end position="4832"/>
    </location>
</feature>
<dbReference type="eggNOG" id="KOG1178">
    <property type="taxonomic scope" value="Eukaryota"/>
</dbReference>
<dbReference type="Gene3D" id="3.30.559.30">
    <property type="entry name" value="Nonribosomal peptide synthetase, condensation domain"/>
    <property type="match status" value="6"/>
</dbReference>
<dbReference type="InterPro" id="IPR023213">
    <property type="entry name" value="CAT-like_dom_sf"/>
</dbReference>
<dbReference type="InterPro" id="IPR001242">
    <property type="entry name" value="Condensation_dom"/>
</dbReference>
<proteinExistence type="inferred from homology"/>
<feature type="domain" description="Carrier" evidence="9">
    <location>
        <begin position="4351"/>
        <end position="4424"/>
    </location>
</feature>
<dbReference type="STRING" id="1182541.W9Z1Q6"/>
<gene>
    <name evidence="10" type="ORF">A1O1_05369</name>
</gene>
<protein>
    <recommendedName>
        <fullName evidence="6">Nonribosomal peptide synthetase sidC</fullName>
    </recommendedName>
    <alternativeName>
        <fullName evidence="7">Siderophore peptide synthetase C</fullName>
    </alternativeName>
</protein>
<feature type="domain" description="Carrier" evidence="9">
    <location>
        <begin position="3778"/>
        <end position="3855"/>
    </location>
</feature>
<keyword evidence="11" id="KW-1185">Reference proteome</keyword>
<dbReference type="Gene3D" id="3.40.50.12780">
    <property type="entry name" value="N-terminal domain of ligase-like"/>
    <property type="match status" value="3"/>
</dbReference>
<dbReference type="InterPro" id="IPR009081">
    <property type="entry name" value="PP-bd_ACP"/>
</dbReference>
<dbReference type="OrthoDB" id="416786at2759"/>
<organism evidence="10 11">
    <name type="scientific">Capronia coronata CBS 617.96</name>
    <dbReference type="NCBI Taxonomy" id="1182541"/>
    <lineage>
        <taxon>Eukaryota</taxon>
        <taxon>Fungi</taxon>
        <taxon>Dikarya</taxon>
        <taxon>Ascomycota</taxon>
        <taxon>Pezizomycotina</taxon>
        <taxon>Eurotiomycetes</taxon>
        <taxon>Chaetothyriomycetidae</taxon>
        <taxon>Chaetothyriales</taxon>
        <taxon>Herpotrichiellaceae</taxon>
        <taxon>Capronia</taxon>
    </lineage>
</organism>
<evidence type="ECO:0000256" key="2">
    <source>
        <dbReference type="ARBA" id="ARBA00022450"/>
    </source>
</evidence>
<dbReference type="SUPFAM" id="SSF52777">
    <property type="entry name" value="CoA-dependent acyltransferases"/>
    <property type="match status" value="12"/>
</dbReference>
<dbReference type="SMART" id="SM00823">
    <property type="entry name" value="PKS_PP"/>
    <property type="match status" value="6"/>
</dbReference>
<feature type="region of interest" description="Disordered" evidence="8">
    <location>
        <begin position="3753"/>
        <end position="3775"/>
    </location>
</feature>
<feature type="domain" description="Carrier" evidence="9">
    <location>
        <begin position="1604"/>
        <end position="1677"/>
    </location>
</feature>
<dbReference type="Pfam" id="PF00501">
    <property type="entry name" value="AMP-binding"/>
    <property type="match status" value="3"/>
</dbReference>
<dbReference type="Proteomes" id="UP000019484">
    <property type="component" value="Unassembled WGS sequence"/>
</dbReference>
<dbReference type="SUPFAM" id="SSF47336">
    <property type="entry name" value="ACP-like"/>
    <property type="match status" value="6"/>
</dbReference>
<dbReference type="Gene3D" id="1.10.1200.10">
    <property type="entry name" value="ACP-like"/>
    <property type="match status" value="6"/>
</dbReference>
<dbReference type="InterPro" id="IPR045851">
    <property type="entry name" value="AMP-bd_C_sf"/>
</dbReference>
<dbReference type="GO" id="GO:0043041">
    <property type="term" value="P:amino acid activation for nonribosomal peptide biosynthetic process"/>
    <property type="evidence" value="ECO:0007669"/>
    <property type="project" value="TreeGrafter"/>
</dbReference>
<feature type="domain" description="Carrier" evidence="9">
    <location>
        <begin position="3216"/>
        <end position="3293"/>
    </location>
</feature>
<evidence type="ECO:0000256" key="1">
    <source>
        <dbReference type="ARBA" id="ARBA00004924"/>
    </source>
</evidence>
<dbReference type="InterPro" id="IPR006162">
    <property type="entry name" value="Ppantetheine_attach_site"/>
</dbReference>
<dbReference type="FunFam" id="3.30.300.30:FF:000015">
    <property type="entry name" value="Nonribosomal peptide synthase SidD"/>
    <property type="match status" value="1"/>
</dbReference>
<dbReference type="PANTHER" id="PTHR45527:SF1">
    <property type="entry name" value="FATTY ACID SYNTHASE"/>
    <property type="match status" value="1"/>
</dbReference>
<dbReference type="PROSITE" id="PS00012">
    <property type="entry name" value="PHOSPHOPANTETHEINE"/>
    <property type="match status" value="6"/>
</dbReference>
<dbReference type="InterPro" id="IPR036736">
    <property type="entry name" value="ACP-like_sf"/>
</dbReference>
<comment type="pathway">
    <text evidence="1">Siderophore biosynthesis.</text>
</comment>
<evidence type="ECO:0000313" key="10">
    <source>
        <dbReference type="EMBL" id="EXJ88439.1"/>
    </source>
</evidence>
<dbReference type="InterPro" id="IPR000873">
    <property type="entry name" value="AMP-dep_synth/lig_dom"/>
</dbReference>
<comment type="similarity">
    <text evidence="5">Belongs to the NRP synthetase family.</text>
</comment>
<dbReference type="GO" id="GO:0031169">
    <property type="term" value="P:ferrichrome biosynthetic process"/>
    <property type="evidence" value="ECO:0007669"/>
    <property type="project" value="UniProtKB-ARBA"/>
</dbReference>
<dbReference type="GO" id="GO:0005737">
    <property type="term" value="C:cytoplasm"/>
    <property type="evidence" value="ECO:0007669"/>
    <property type="project" value="TreeGrafter"/>
</dbReference>
<evidence type="ECO:0000313" key="11">
    <source>
        <dbReference type="Proteomes" id="UP000019484"/>
    </source>
</evidence>
<dbReference type="GO" id="GO:0010106">
    <property type="term" value="P:cellular response to iron ion starvation"/>
    <property type="evidence" value="ECO:0007669"/>
    <property type="project" value="UniProtKB-ARBA"/>
</dbReference>
<dbReference type="InterPro" id="IPR010071">
    <property type="entry name" value="AA_adenyl_dom"/>
</dbReference>
<feature type="region of interest" description="Disordered" evidence="8">
    <location>
        <begin position="4327"/>
        <end position="4351"/>
    </location>
</feature>
<dbReference type="FunFam" id="3.40.50.12780:FF:000024">
    <property type="entry name" value="Nonribosomal siderophore peptide synthase SidC"/>
    <property type="match status" value="2"/>
</dbReference>
<evidence type="ECO:0000259" key="9">
    <source>
        <dbReference type="PROSITE" id="PS50075"/>
    </source>
</evidence>
<evidence type="ECO:0000256" key="5">
    <source>
        <dbReference type="ARBA" id="ARBA00029454"/>
    </source>
</evidence>
<dbReference type="SMART" id="SM01294">
    <property type="entry name" value="PKS_PP_betabranch"/>
    <property type="match status" value="1"/>
</dbReference>
<dbReference type="GO" id="GO:0031177">
    <property type="term" value="F:phosphopantetheine binding"/>
    <property type="evidence" value="ECO:0007669"/>
    <property type="project" value="InterPro"/>
</dbReference>
<dbReference type="CDD" id="cd05918">
    <property type="entry name" value="A_NRPS_SidN3_like"/>
    <property type="match status" value="1"/>
</dbReference>
<dbReference type="CDD" id="cd19542">
    <property type="entry name" value="CT_NRPS-like"/>
    <property type="match status" value="1"/>
</dbReference>
<dbReference type="Gene3D" id="3.30.559.10">
    <property type="entry name" value="Chloramphenicol acetyltransferase-like domain"/>
    <property type="match status" value="6"/>
</dbReference>
<accession>W9Z1Q6</accession>
<dbReference type="EMBL" id="AMWN01000004">
    <property type="protein sequence ID" value="EXJ88439.1"/>
    <property type="molecule type" value="Genomic_DNA"/>
</dbReference>
<evidence type="ECO:0000256" key="3">
    <source>
        <dbReference type="ARBA" id="ARBA00022553"/>
    </source>
</evidence>
<comment type="caution">
    <text evidence="10">The sequence shown here is derived from an EMBL/GenBank/DDBJ whole genome shotgun (WGS) entry which is preliminary data.</text>
</comment>
<dbReference type="Pfam" id="PF00668">
    <property type="entry name" value="Condensation"/>
    <property type="match status" value="5"/>
</dbReference>
<dbReference type="FunFam" id="3.30.300.30:FF:000033">
    <property type="entry name" value="Nonribosomal siderophore peptide synthase SidC"/>
    <property type="match status" value="1"/>
</dbReference>
<dbReference type="RefSeq" id="XP_007724445.1">
    <property type="nucleotide sequence ID" value="XM_007726255.1"/>
</dbReference>
<dbReference type="Pfam" id="PF00550">
    <property type="entry name" value="PP-binding"/>
    <property type="match status" value="6"/>
</dbReference>
<dbReference type="PROSITE" id="PS00455">
    <property type="entry name" value="AMP_BINDING"/>
    <property type="match status" value="1"/>
</dbReference>
<dbReference type="GeneID" id="19160244"/>
<dbReference type="PANTHER" id="PTHR45527">
    <property type="entry name" value="NONRIBOSOMAL PEPTIDE SYNTHETASE"/>
    <property type="match status" value="1"/>
</dbReference>
<evidence type="ECO:0000256" key="4">
    <source>
        <dbReference type="ARBA" id="ARBA00022598"/>
    </source>
</evidence>
<dbReference type="HOGENOM" id="CLU_000092_2_0_1"/>
<dbReference type="PROSITE" id="PS50075">
    <property type="entry name" value="CARRIER"/>
    <property type="match status" value="5"/>
</dbReference>
<feature type="domain" description="Carrier" evidence="9">
    <location>
        <begin position="2149"/>
        <end position="2226"/>
    </location>
</feature>
<dbReference type="GO" id="GO:0016874">
    <property type="term" value="F:ligase activity"/>
    <property type="evidence" value="ECO:0007669"/>
    <property type="project" value="UniProtKB-KW"/>
</dbReference>
<dbReference type="NCBIfam" id="TIGR01733">
    <property type="entry name" value="AA-adenyl-dom"/>
    <property type="match status" value="2"/>
</dbReference>
<name>W9Z1Q6_9EURO</name>
<feature type="compositionally biased region" description="Polar residues" evidence="8">
    <location>
        <begin position="4801"/>
        <end position="4818"/>
    </location>
</feature>